<dbReference type="Gene3D" id="1.10.510.10">
    <property type="entry name" value="Transferase(Phosphotransferase) domain 1"/>
    <property type="match status" value="1"/>
</dbReference>
<proteinExistence type="predicted"/>
<keyword evidence="6" id="KW-0677">Repeat</keyword>
<protein>
    <recommendedName>
        <fullName evidence="19">Cysteine-rich receptor-like protein kinase 10</fullName>
    </recommendedName>
</protein>
<dbReference type="Pfam" id="PF01657">
    <property type="entry name" value="Stress-antifung"/>
    <property type="match status" value="2"/>
</dbReference>
<dbReference type="PANTHER" id="PTHR27002:SF123">
    <property type="entry name" value="CYSTEINE-RICH RECEPTOR-LIKE PROTEIN KINASE 45"/>
    <property type="match status" value="1"/>
</dbReference>
<evidence type="ECO:0000256" key="11">
    <source>
        <dbReference type="ARBA" id="ARBA00023136"/>
    </source>
</evidence>
<keyword evidence="3" id="KW-0808">Transferase</keyword>
<dbReference type="FunFam" id="3.30.430.20:FF:000002">
    <property type="entry name" value="Cysteine-rich receptor-like protein kinase 10"/>
    <property type="match status" value="1"/>
</dbReference>
<evidence type="ECO:0000256" key="13">
    <source>
        <dbReference type="ARBA" id="ARBA00023180"/>
    </source>
</evidence>
<evidence type="ECO:0000256" key="1">
    <source>
        <dbReference type="ARBA" id="ARBA00004167"/>
    </source>
</evidence>
<organism evidence="17 18">
    <name type="scientific">Escallonia rubra</name>
    <dbReference type="NCBI Taxonomy" id="112253"/>
    <lineage>
        <taxon>Eukaryota</taxon>
        <taxon>Viridiplantae</taxon>
        <taxon>Streptophyta</taxon>
        <taxon>Embryophyta</taxon>
        <taxon>Tracheophyta</taxon>
        <taxon>Spermatophyta</taxon>
        <taxon>Magnoliopsida</taxon>
        <taxon>eudicotyledons</taxon>
        <taxon>Gunneridae</taxon>
        <taxon>Pentapetalae</taxon>
        <taxon>asterids</taxon>
        <taxon>campanulids</taxon>
        <taxon>Escalloniales</taxon>
        <taxon>Escalloniaceae</taxon>
        <taxon>Escallonia</taxon>
    </lineage>
</organism>
<keyword evidence="18" id="KW-1185">Reference proteome</keyword>
<dbReference type="InterPro" id="IPR001245">
    <property type="entry name" value="Ser-Thr/Tyr_kinase_cat_dom"/>
</dbReference>
<keyword evidence="12" id="KW-0675">Receptor</keyword>
<evidence type="ECO:0000256" key="9">
    <source>
        <dbReference type="ARBA" id="ARBA00022840"/>
    </source>
</evidence>
<dbReference type="GO" id="GO:0005524">
    <property type="term" value="F:ATP binding"/>
    <property type="evidence" value="ECO:0007669"/>
    <property type="project" value="UniProtKB-KW"/>
</dbReference>
<feature type="domain" description="Protein kinase" evidence="15">
    <location>
        <begin position="58"/>
        <end position="431"/>
    </location>
</feature>
<evidence type="ECO:0000256" key="10">
    <source>
        <dbReference type="ARBA" id="ARBA00022989"/>
    </source>
</evidence>
<gene>
    <name evidence="17" type="ORF">RJ640_005522</name>
</gene>
<dbReference type="InterPro" id="IPR038408">
    <property type="entry name" value="GNK2_sf"/>
</dbReference>
<dbReference type="EMBL" id="JAVXUO010002000">
    <property type="protein sequence ID" value="KAK2977260.1"/>
    <property type="molecule type" value="Genomic_DNA"/>
</dbReference>
<dbReference type="InterPro" id="IPR008271">
    <property type="entry name" value="Ser/Thr_kinase_AS"/>
</dbReference>
<evidence type="ECO:0000256" key="8">
    <source>
        <dbReference type="ARBA" id="ARBA00022777"/>
    </source>
</evidence>
<name>A0AA88RNI5_9ASTE</name>
<evidence type="ECO:0008006" key="19">
    <source>
        <dbReference type="Google" id="ProtNLM"/>
    </source>
</evidence>
<dbReference type="GO" id="GO:0005886">
    <property type="term" value="C:plasma membrane"/>
    <property type="evidence" value="ECO:0007669"/>
    <property type="project" value="TreeGrafter"/>
</dbReference>
<evidence type="ECO:0000256" key="3">
    <source>
        <dbReference type="ARBA" id="ARBA00022679"/>
    </source>
</evidence>
<feature type="domain" description="Gnk2-homologous" evidence="16">
    <location>
        <begin position="20"/>
        <end position="122"/>
    </location>
</feature>
<dbReference type="Proteomes" id="UP001187471">
    <property type="component" value="Unassembled WGS sequence"/>
</dbReference>
<dbReference type="GO" id="GO:0004674">
    <property type="term" value="F:protein serine/threonine kinase activity"/>
    <property type="evidence" value="ECO:0007669"/>
    <property type="project" value="UniProtKB-KW"/>
</dbReference>
<dbReference type="PROSITE" id="PS51473">
    <property type="entry name" value="GNK2"/>
    <property type="match status" value="2"/>
</dbReference>
<keyword evidence="9" id="KW-0067">ATP-binding</keyword>
<dbReference type="InterPro" id="IPR011009">
    <property type="entry name" value="Kinase-like_dom_sf"/>
</dbReference>
<feature type="signal peptide" evidence="14">
    <location>
        <begin position="1"/>
        <end position="19"/>
    </location>
</feature>
<keyword evidence="13" id="KW-0325">Glycoprotein</keyword>
<keyword evidence="4" id="KW-0812">Transmembrane</keyword>
<dbReference type="InterPro" id="IPR000719">
    <property type="entry name" value="Prot_kinase_dom"/>
</dbReference>
<dbReference type="PANTHER" id="PTHR27002">
    <property type="entry name" value="RECEPTOR-LIKE SERINE/THREONINE-PROTEIN KINASE SD1-8"/>
    <property type="match status" value="1"/>
</dbReference>
<evidence type="ECO:0000256" key="5">
    <source>
        <dbReference type="ARBA" id="ARBA00022729"/>
    </source>
</evidence>
<comment type="subcellular location">
    <subcellularLocation>
        <location evidence="1">Membrane</location>
        <topology evidence="1">Single-pass membrane protein</topology>
    </subcellularLocation>
</comment>
<evidence type="ECO:0000256" key="6">
    <source>
        <dbReference type="ARBA" id="ARBA00022737"/>
    </source>
</evidence>
<dbReference type="PROSITE" id="PS00108">
    <property type="entry name" value="PROTEIN_KINASE_ST"/>
    <property type="match status" value="1"/>
</dbReference>
<evidence type="ECO:0000313" key="18">
    <source>
        <dbReference type="Proteomes" id="UP001187471"/>
    </source>
</evidence>
<dbReference type="InterPro" id="IPR002902">
    <property type="entry name" value="GNK2"/>
</dbReference>
<sequence length="471" mass="52685">MLPLYFFLTLLMISSLAAAEPHSTYCPPTFKYTVNSPFENNLKTLLDSLSTSTSLRKGFDNTSVGDGSDQVYGQALRRGDVTPEVCRKCLQNVSKEIMEECQSKDAIMWHELCQIQYSYQMFFSLEVYTGKYPDSNEEEKDVPDQAHFQSVMSLMNTLSGKAAHDASSLMFATGKKAFSNAETIFGLVQCTRDISPNGCRSCFTQSLGDLRACCRDRQGGTVFSRNCNVRFQTCPFYGQAEDLEKRSLLNWETRLNIINGIARGLLYLHEESRLKIIHRDLKPSNVLLDQEMFAKISDFGMARIFGEDQNAANTRRIVGTYGYMAPEYAMEGLFSVKSDVFSFGVILLEIISGKRNSGFYRTKRAPTLLAYAWQLWNEGREFECVDPLLTESCAPAEVLKCIHIGLLCVQEDPAERPTMSNVVALLGSESLALPQPSRPAFSVGRTAPRIDLSLPSDPSINQVTVSSMLLR</sequence>
<evidence type="ECO:0000256" key="7">
    <source>
        <dbReference type="ARBA" id="ARBA00022741"/>
    </source>
</evidence>
<dbReference type="SMART" id="SM00220">
    <property type="entry name" value="S_TKc"/>
    <property type="match status" value="1"/>
</dbReference>
<evidence type="ECO:0000313" key="17">
    <source>
        <dbReference type="EMBL" id="KAK2977260.1"/>
    </source>
</evidence>
<dbReference type="CDD" id="cd23509">
    <property type="entry name" value="Gnk2-like"/>
    <property type="match status" value="2"/>
</dbReference>
<dbReference type="PROSITE" id="PS50011">
    <property type="entry name" value="PROTEIN_KINASE_DOM"/>
    <property type="match status" value="1"/>
</dbReference>
<keyword evidence="7" id="KW-0547">Nucleotide-binding</keyword>
<evidence type="ECO:0000256" key="4">
    <source>
        <dbReference type="ARBA" id="ARBA00022692"/>
    </source>
</evidence>
<dbReference type="FunFam" id="1.10.510.10:FF:001697">
    <property type="entry name" value="Uncharacterized protein"/>
    <property type="match status" value="1"/>
</dbReference>
<keyword evidence="10" id="KW-1133">Transmembrane helix</keyword>
<keyword evidence="5 14" id="KW-0732">Signal</keyword>
<evidence type="ECO:0000256" key="2">
    <source>
        <dbReference type="ARBA" id="ARBA00022527"/>
    </source>
</evidence>
<dbReference type="Pfam" id="PF07714">
    <property type="entry name" value="PK_Tyr_Ser-Thr"/>
    <property type="match status" value="1"/>
</dbReference>
<feature type="chain" id="PRO_5041686741" description="Cysteine-rich receptor-like protein kinase 10" evidence="14">
    <location>
        <begin position="20"/>
        <end position="471"/>
    </location>
</feature>
<keyword evidence="8" id="KW-0418">Kinase</keyword>
<dbReference type="AlphaFoldDB" id="A0AA88RNI5"/>
<evidence type="ECO:0000256" key="12">
    <source>
        <dbReference type="ARBA" id="ARBA00023170"/>
    </source>
</evidence>
<reference evidence="17" key="1">
    <citation type="submission" date="2022-12" db="EMBL/GenBank/DDBJ databases">
        <title>Draft genome assemblies for two species of Escallonia (Escalloniales).</title>
        <authorList>
            <person name="Chanderbali A."/>
            <person name="Dervinis C."/>
            <person name="Anghel I."/>
            <person name="Soltis D."/>
            <person name="Soltis P."/>
            <person name="Zapata F."/>
        </authorList>
    </citation>
    <scope>NUCLEOTIDE SEQUENCE</scope>
    <source>
        <strain evidence="17">UCBG92.1500</strain>
        <tissue evidence="17">Leaf</tissue>
    </source>
</reference>
<comment type="caution">
    <text evidence="17">The sequence shown here is derived from an EMBL/GenBank/DDBJ whole genome shotgun (WGS) entry which is preliminary data.</text>
</comment>
<evidence type="ECO:0000259" key="16">
    <source>
        <dbReference type="PROSITE" id="PS51473"/>
    </source>
</evidence>
<evidence type="ECO:0000256" key="14">
    <source>
        <dbReference type="SAM" id="SignalP"/>
    </source>
</evidence>
<feature type="domain" description="Gnk2-homologous" evidence="16">
    <location>
        <begin position="128"/>
        <end position="236"/>
    </location>
</feature>
<keyword evidence="2" id="KW-0723">Serine/threonine-protein kinase</keyword>
<accession>A0AA88RNI5</accession>
<evidence type="ECO:0000259" key="15">
    <source>
        <dbReference type="PROSITE" id="PS50011"/>
    </source>
</evidence>
<dbReference type="Gene3D" id="3.30.430.20">
    <property type="entry name" value="Gnk2 domain, C-X8-C-X2-C motif"/>
    <property type="match status" value="2"/>
</dbReference>
<keyword evidence="11" id="KW-0472">Membrane</keyword>
<dbReference type="SUPFAM" id="SSF56112">
    <property type="entry name" value="Protein kinase-like (PK-like)"/>
    <property type="match status" value="1"/>
</dbReference>